<protein>
    <submittedName>
        <fullName evidence="1">Uncharacterized protein</fullName>
    </submittedName>
</protein>
<evidence type="ECO:0000313" key="2">
    <source>
        <dbReference type="Proteomes" id="UP000324222"/>
    </source>
</evidence>
<keyword evidence="2" id="KW-1185">Reference proteome</keyword>
<evidence type="ECO:0000313" key="1">
    <source>
        <dbReference type="EMBL" id="MPC20492.1"/>
    </source>
</evidence>
<organism evidence="1 2">
    <name type="scientific">Portunus trituberculatus</name>
    <name type="common">Swimming crab</name>
    <name type="synonym">Neptunus trituberculatus</name>
    <dbReference type="NCBI Taxonomy" id="210409"/>
    <lineage>
        <taxon>Eukaryota</taxon>
        <taxon>Metazoa</taxon>
        <taxon>Ecdysozoa</taxon>
        <taxon>Arthropoda</taxon>
        <taxon>Crustacea</taxon>
        <taxon>Multicrustacea</taxon>
        <taxon>Malacostraca</taxon>
        <taxon>Eumalacostraca</taxon>
        <taxon>Eucarida</taxon>
        <taxon>Decapoda</taxon>
        <taxon>Pleocyemata</taxon>
        <taxon>Brachyura</taxon>
        <taxon>Eubrachyura</taxon>
        <taxon>Portunoidea</taxon>
        <taxon>Portunidae</taxon>
        <taxon>Portuninae</taxon>
        <taxon>Portunus</taxon>
    </lineage>
</organism>
<name>A0A5B7DG79_PORTR</name>
<sequence length="99" mass="10344">MSSVPPTQVLTHDSVTVAVDGVIYFSIKDALRVVTAVADYRLLTDPHGVLCAPSTPPSIMRRGVPHSPPWSLGHDVWGSRGPGNGLAGCPLPGYDGAAR</sequence>
<dbReference type="SUPFAM" id="SSF117892">
    <property type="entry name" value="Band 7/SPFH domain"/>
    <property type="match status" value="1"/>
</dbReference>
<dbReference type="EMBL" id="VSRR010000877">
    <property type="protein sequence ID" value="MPC20492.1"/>
    <property type="molecule type" value="Genomic_DNA"/>
</dbReference>
<dbReference type="Gene3D" id="3.30.479.30">
    <property type="entry name" value="Band 7 domain"/>
    <property type="match status" value="1"/>
</dbReference>
<proteinExistence type="predicted"/>
<dbReference type="AlphaFoldDB" id="A0A5B7DG79"/>
<dbReference type="InterPro" id="IPR036013">
    <property type="entry name" value="Band_7/SPFH_dom_sf"/>
</dbReference>
<comment type="caution">
    <text evidence="1">The sequence shown here is derived from an EMBL/GenBank/DDBJ whole genome shotgun (WGS) entry which is preliminary data.</text>
</comment>
<dbReference type="Proteomes" id="UP000324222">
    <property type="component" value="Unassembled WGS sequence"/>
</dbReference>
<accession>A0A5B7DG79</accession>
<reference evidence="1 2" key="1">
    <citation type="submission" date="2019-05" db="EMBL/GenBank/DDBJ databases">
        <title>Another draft genome of Portunus trituberculatus and its Hox gene families provides insights of decapod evolution.</title>
        <authorList>
            <person name="Jeong J.-H."/>
            <person name="Song I."/>
            <person name="Kim S."/>
            <person name="Choi T."/>
            <person name="Kim D."/>
            <person name="Ryu S."/>
            <person name="Kim W."/>
        </authorList>
    </citation>
    <scope>NUCLEOTIDE SEQUENCE [LARGE SCALE GENOMIC DNA]</scope>
    <source>
        <tissue evidence="1">Muscle</tissue>
    </source>
</reference>
<gene>
    <name evidence="1" type="ORF">E2C01_013439</name>
</gene>